<protein>
    <recommendedName>
        <fullName evidence="3">Lipid-A-disaccharide synthase</fullName>
    </recommendedName>
</protein>
<gene>
    <name evidence="1" type="ORF">DFE_2848</name>
</gene>
<keyword evidence="2" id="KW-1185">Reference proteome</keyword>
<dbReference type="KEGG" id="dfl:DFE_2848"/>
<accession>A0A2Z6B247</accession>
<dbReference type="EMBL" id="AP017378">
    <property type="protein sequence ID" value="BBD09574.1"/>
    <property type="molecule type" value="Genomic_DNA"/>
</dbReference>
<dbReference type="Proteomes" id="UP000269883">
    <property type="component" value="Chromosome"/>
</dbReference>
<evidence type="ECO:0008006" key="3">
    <source>
        <dbReference type="Google" id="ProtNLM"/>
    </source>
</evidence>
<evidence type="ECO:0000313" key="2">
    <source>
        <dbReference type="Proteomes" id="UP000269883"/>
    </source>
</evidence>
<organism evidence="1 2">
    <name type="scientific">Desulfovibrio ferrophilus</name>
    <dbReference type="NCBI Taxonomy" id="241368"/>
    <lineage>
        <taxon>Bacteria</taxon>
        <taxon>Pseudomonadati</taxon>
        <taxon>Thermodesulfobacteriota</taxon>
        <taxon>Desulfovibrionia</taxon>
        <taxon>Desulfovibrionales</taxon>
        <taxon>Desulfovibrionaceae</taxon>
        <taxon>Desulfovibrio</taxon>
    </lineage>
</organism>
<dbReference type="AlphaFoldDB" id="A0A2Z6B247"/>
<dbReference type="RefSeq" id="WP_126380605.1">
    <property type="nucleotide sequence ID" value="NZ_AP017378.1"/>
</dbReference>
<reference evidence="1 2" key="1">
    <citation type="journal article" date="2018" name="Sci. Adv.">
        <title>Multi-heme cytochromes provide a pathway for survival in energy-limited environments.</title>
        <authorList>
            <person name="Deng X."/>
            <person name="Dohmae N."/>
            <person name="Nealson K.H."/>
            <person name="Hashimoto K."/>
            <person name="Okamoto A."/>
        </authorList>
    </citation>
    <scope>NUCLEOTIDE SEQUENCE [LARGE SCALE GENOMIC DNA]</scope>
    <source>
        <strain evidence="1 2">IS5</strain>
    </source>
</reference>
<evidence type="ECO:0000313" key="1">
    <source>
        <dbReference type="EMBL" id="BBD09574.1"/>
    </source>
</evidence>
<name>A0A2Z6B247_9BACT</name>
<proteinExistence type="predicted"/>
<sequence>MNILFCMSYPRAAANILPAVLELCTNHQMYFFQYRKMASHFPFGGAGVDTRPDMIRALLKAGATNLGEASQAHSNTADTYSIDFKQATKHLPIDLAIFDENVGKLRWGTPLLYSILKRRGIPVVGCQEGCVENDTAGLQRQALNLGICYDYALCIGNYDHSCLLKHNPNLEKRLFAVGLPSNDQLGTIDHKLLQNKKHILLVPSWTKLSGKEGRFKAMTDEVIEQSGIYTLARNKNISIVIKEKSKASQEYAFKHLETETVRVTMDETETNNLIARAKYVIGAPSTLLLKPLQLGIPVVVLSEPYMGQFGVFQQYNGLTPLNQDKILQSFSEQERQPYKDLEFIEKAIAGGSDFSCTQKFCQAIENILMAGSTYQGPIKSPLPGVKGYLLRYPRTQSFLTSQYARIKKWMLTQP</sequence>
<dbReference type="SUPFAM" id="SSF53756">
    <property type="entry name" value="UDP-Glycosyltransferase/glycogen phosphorylase"/>
    <property type="match status" value="1"/>
</dbReference>